<evidence type="ECO:0000313" key="2">
    <source>
        <dbReference type="EMBL" id="KAF2073439.1"/>
    </source>
</evidence>
<evidence type="ECO:0000256" key="1">
    <source>
        <dbReference type="SAM" id="MobiDB-lite"/>
    </source>
</evidence>
<accession>A0A8J4V709</accession>
<name>A0A8J4V709_9MYCE</name>
<sequence>MTIIESLGNLNTVNAGSSLATPKQNSNSKISKSHETSNSIPSSNQVMFFSPPPFPDQGASVSCNIL</sequence>
<protein>
    <submittedName>
        <fullName evidence="2">Uncharacterized protein</fullName>
    </submittedName>
</protein>
<proteinExistence type="predicted"/>
<dbReference type="Proteomes" id="UP000695562">
    <property type="component" value="Unassembled WGS sequence"/>
</dbReference>
<gene>
    <name evidence="2" type="ORF">CYY_005256</name>
</gene>
<comment type="caution">
    <text evidence="2">The sequence shown here is derived from an EMBL/GenBank/DDBJ whole genome shotgun (WGS) entry which is preliminary data.</text>
</comment>
<organism evidence="2 3">
    <name type="scientific">Polysphondylium violaceum</name>
    <dbReference type="NCBI Taxonomy" id="133409"/>
    <lineage>
        <taxon>Eukaryota</taxon>
        <taxon>Amoebozoa</taxon>
        <taxon>Evosea</taxon>
        <taxon>Eumycetozoa</taxon>
        <taxon>Dictyostelia</taxon>
        <taxon>Dictyosteliales</taxon>
        <taxon>Dictyosteliaceae</taxon>
        <taxon>Polysphondylium</taxon>
    </lineage>
</organism>
<dbReference type="EMBL" id="AJWJ01000204">
    <property type="protein sequence ID" value="KAF2073439.1"/>
    <property type="molecule type" value="Genomic_DNA"/>
</dbReference>
<reference evidence="2" key="1">
    <citation type="submission" date="2020-01" db="EMBL/GenBank/DDBJ databases">
        <title>Development of genomics and gene disruption for Polysphondylium violaceum indicates a role for the polyketide synthase stlB in stalk morphogenesis.</title>
        <authorList>
            <person name="Narita B."/>
            <person name="Kawabe Y."/>
            <person name="Kin K."/>
            <person name="Saito T."/>
            <person name="Gibbs R."/>
            <person name="Kuspa A."/>
            <person name="Muzny D."/>
            <person name="Queller D."/>
            <person name="Richards S."/>
            <person name="Strassman J."/>
            <person name="Sucgang R."/>
            <person name="Worley K."/>
            <person name="Schaap P."/>
        </authorList>
    </citation>
    <scope>NUCLEOTIDE SEQUENCE</scope>
    <source>
        <strain evidence="2">QSvi11</strain>
    </source>
</reference>
<feature type="region of interest" description="Disordered" evidence="1">
    <location>
        <begin position="14"/>
        <end position="51"/>
    </location>
</feature>
<dbReference type="AlphaFoldDB" id="A0A8J4V709"/>
<feature type="compositionally biased region" description="Polar residues" evidence="1">
    <location>
        <begin position="14"/>
        <end position="47"/>
    </location>
</feature>
<keyword evidence="3" id="KW-1185">Reference proteome</keyword>
<evidence type="ECO:0000313" key="3">
    <source>
        <dbReference type="Proteomes" id="UP000695562"/>
    </source>
</evidence>